<dbReference type="OrthoDB" id="9814072at2"/>
<evidence type="ECO:0000313" key="1">
    <source>
        <dbReference type="EMBL" id="BAQ47597.1"/>
    </source>
</evidence>
<sequence>MLPSMIVKIELRKNHISICGTPLKYLWSDDLEFIRSEKSIKLPAVIDAKDLSNIYVLVGSRRFLVEAMTKPDAKMYEFTVQENLWGEISLQLLRKTKGSKKYNEEQSWIDAEIAPPPRVCLLKKDQIKSYLAKEIIFTSRISISRTAINDGRCA</sequence>
<reference evidence="1 2" key="1">
    <citation type="journal article" date="2015" name="Genome Announc.">
        <title>Complete Genome Sequence of Methylobacterium aquaticum Strain 22A, Isolated from Racomitrium japonicum Moss.</title>
        <authorList>
            <person name="Tani A."/>
            <person name="Ogura Y."/>
            <person name="Hayashi T."/>
            <person name="Kimbara K."/>
        </authorList>
    </citation>
    <scope>NUCLEOTIDE SEQUENCE [LARGE SCALE GENOMIC DNA]</scope>
    <source>
        <strain evidence="1 2">MA-22A</strain>
    </source>
</reference>
<evidence type="ECO:0000313" key="2">
    <source>
        <dbReference type="Proteomes" id="UP000061432"/>
    </source>
</evidence>
<protein>
    <submittedName>
        <fullName evidence="1">Uncharacterized protein</fullName>
    </submittedName>
</protein>
<dbReference type="RefSeq" id="WP_145984694.1">
    <property type="nucleotide sequence ID" value="NZ_AP014704.1"/>
</dbReference>
<dbReference type="EMBL" id="AP014704">
    <property type="protein sequence ID" value="BAQ47597.1"/>
    <property type="molecule type" value="Genomic_DNA"/>
</dbReference>
<dbReference type="Proteomes" id="UP000061432">
    <property type="component" value="Chromosome"/>
</dbReference>
<dbReference type="KEGG" id="maqu:Maq22A_c23165"/>
<dbReference type="AlphaFoldDB" id="A0A0C6FKG6"/>
<organism evidence="1 2">
    <name type="scientific">Methylobacterium aquaticum</name>
    <dbReference type="NCBI Taxonomy" id="270351"/>
    <lineage>
        <taxon>Bacteria</taxon>
        <taxon>Pseudomonadati</taxon>
        <taxon>Pseudomonadota</taxon>
        <taxon>Alphaproteobacteria</taxon>
        <taxon>Hyphomicrobiales</taxon>
        <taxon>Methylobacteriaceae</taxon>
        <taxon>Methylobacterium</taxon>
    </lineage>
</organism>
<gene>
    <name evidence="1" type="ORF">Maq22A_c23165</name>
</gene>
<dbReference type="STRING" id="270351.Maq22A_c23165"/>
<proteinExistence type="predicted"/>
<name>A0A0C6FKG6_9HYPH</name>
<reference evidence="2" key="2">
    <citation type="submission" date="2015-01" db="EMBL/GenBank/DDBJ databases">
        <title>Complete genome sequence of Methylobacterium aquaticum strain 22A.</title>
        <authorList>
            <person name="Tani A."/>
            <person name="Ogura Y."/>
            <person name="Hayashi T."/>
        </authorList>
    </citation>
    <scope>NUCLEOTIDE SEQUENCE [LARGE SCALE GENOMIC DNA]</scope>
    <source>
        <strain evidence="2">MA-22A</strain>
    </source>
</reference>
<accession>A0A0C6FKG6</accession>
<dbReference type="PATRIC" id="fig|270351.10.peg.4464"/>